<organism evidence="3 4">
    <name type="scientific">Brevibacterium celere</name>
    <dbReference type="NCBI Taxonomy" id="225845"/>
    <lineage>
        <taxon>Bacteria</taxon>
        <taxon>Bacillati</taxon>
        <taxon>Actinomycetota</taxon>
        <taxon>Actinomycetes</taxon>
        <taxon>Micrococcales</taxon>
        <taxon>Brevibacteriaceae</taxon>
        <taxon>Brevibacterium</taxon>
    </lineage>
</organism>
<feature type="transmembrane region" description="Helical" evidence="2">
    <location>
        <begin position="79"/>
        <end position="96"/>
    </location>
</feature>
<comment type="caution">
    <text evidence="3">The sequence shown here is derived from an EMBL/GenBank/DDBJ whole genome shotgun (WGS) entry which is preliminary data.</text>
</comment>
<feature type="region of interest" description="Disordered" evidence="1">
    <location>
        <begin position="121"/>
        <end position="146"/>
    </location>
</feature>
<feature type="transmembrane region" description="Helical" evidence="2">
    <location>
        <begin position="46"/>
        <end position="67"/>
    </location>
</feature>
<name>A0A366II09_9MICO</name>
<keyword evidence="2" id="KW-1133">Transmembrane helix</keyword>
<evidence type="ECO:0000256" key="2">
    <source>
        <dbReference type="SAM" id="Phobius"/>
    </source>
</evidence>
<evidence type="ECO:0000313" key="4">
    <source>
        <dbReference type="Proteomes" id="UP000253509"/>
    </source>
</evidence>
<feature type="transmembrane region" description="Helical" evidence="2">
    <location>
        <begin position="20"/>
        <end position="40"/>
    </location>
</feature>
<dbReference type="AlphaFoldDB" id="A0A366II09"/>
<keyword evidence="2" id="KW-0472">Membrane</keyword>
<dbReference type="EMBL" id="QNSB01000005">
    <property type="protein sequence ID" value="RBP71492.1"/>
    <property type="molecule type" value="Genomic_DNA"/>
</dbReference>
<keyword evidence="4" id="KW-1185">Reference proteome</keyword>
<proteinExistence type="predicted"/>
<evidence type="ECO:0008006" key="5">
    <source>
        <dbReference type="Google" id="ProtNLM"/>
    </source>
</evidence>
<keyword evidence="2" id="KW-0812">Transmembrane</keyword>
<dbReference type="Proteomes" id="UP000253509">
    <property type="component" value="Unassembled WGS sequence"/>
</dbReference>
<sequence length="146" mass="15766">MNTSTATAATRTRRIRTRCAQTILTIEFALCGLIAVSTAFAPDPFAPAAVVLIGSFGVLASVLGLAATWTAPHSTVSRLALWALPLFFVWHLAALGTWLPDAVLGALAVIGIVLLDSPRERGGLSRGRERRRPESTEWNPAFSRWR</sequence>
<reference evidence="3 4" key="1">
    <citation type="submission" date="2018-06" db="EMBL/GenBank/DDBJ databases">
        <title>Freshwater and sediment microbial communities from various areas in North America, analyzing microbe dynamics in response to fracking.</title>
        <authorList>
            <person name="Lamendella R."/>
        </authorList>
    </citation>
    <scope>NUCLEOTIDE SEQUENCE [LARGE SCALE GENOMIC DNA]</scope>
    <source>
        <strain evidence="3 4">3b_TX</strain>
    </source>
</reference>
<gene>
    <name evidence="3" type="ORF">DFO65_10591</name>
</gene>
<accession>A0A366II09</accession>
<evidence type="ECO:0000256" key="1">
    <source>
        <dbReference type="SAM" id="MobiDB-lite"/>
    </source>
</evidence>
<feature type="compositionally biased region" description="Basic and acidic residues" evidence="1">
    <location>
        <begin position="121"/>
        <end position="135"/>
    </location>
</feature>
<protein>
    <recommendedName>
        <fullName evidence="5">SPW repeat-containing protein</fullName>
    </recommendedName>
</protein>
<evidence type="ECO:0000313" key="3">
    <source>
        <dbReference type="EMBL" id="RBP71492.1"/>
    </source>
</evidence>
<dbReference type="RefSeq" id="WP_113904003.1">
    <property type="nucleotide sequence ID" value="NZ_QNSB01000005.1"/>
</dbReference>